<evidence type="ECO:0000256" key="1">
    <source>
        <dbReference type="ARBA" id="ARBA00022605"/>
    </source>
</evidence>
<sequence>MRDVEKRRARPFLAKGRLSDNVGVNGKGRYEIGAKKAKRPFAATAADADPMQPPLLGRISDERCVSLIGMAGAGKTTLATLLARHLGWASLDTDRLIEATTGERLADLLTRLGLAGFLRLEEDVVAGLGVKRCVVATGGSVVYCPRAVARLRACGPVVYLSIDLPTFLARVGDPGARAFVVPEGMTLADVYAERQPLYAAAADVTVTSCGVTPEACVEEILKGIAS</sequence>
<comment type="caution">
    <text evidence="8">The sequence shown here is derived from an EMBL/GenBank/DDBJ whole genome shotgun (WGS) entry which is preliminary data.</text>
</comment>
<name>E1JXL3_SOLFR</name>
<dbReference type="GO" id="GO:0009423">
    <property type="term" value="P:chorismate biosynthetic process"/>
    <property type="evidence" value="ECO:0007669"/>
    <property type="project" value="UniProtKB-UniRule"/>
</dbReference>
<accession>E1JXL3</accession>
<evidence type="ECO:0000313" key="9">
    <source>
        <dbReference type="Proteomes" id="UP000006250"/>
    </source>
</evidence>
<proteinExistence type="inferred from homology"/>
<evidence type="ECO:0000256" key="5">
    <source>
        <dbReference type="ARBA" id="ARBA00022840"/>
    </source>
</evidence>
<dbReference type="GO" id="GO:0005829">
    <property type="term" value="C:cytosol"/>
    <property type="evidence" value="ECO:0007669"/>
    <property type="project" value="TreeGrafter"/>
</dbReference>
<dbReference type="GO" id="GO:0009073">
    <property type="term" value="P:aromatic amino acid family biosynthetic process"/>
    <property type="evidence" value="ECO:0007669"/>
    <property type="project" value="UniProtKB-KW"/>
</dbReference>
<comment type="pathway">
    <text evidence="7">Metabolic intermediate biosynthesis; chorismate biosynthesis; chorismate from D-erythrose 4-phosphate and phosphoenolpyruvate: step 5/7.</text>
</comment>
<keyword evidence="3 7" id="KW-0547">Nucleotide-binding</keyword>
<evidence type="ECO:0000256" key="6">
    <source>
        <dbReference type="ARBA" id="ARBA00023141"/>
    </source>
</evidence>
<protein>
    <recommendedName>
        <fullName evidence="7">Shikimate kinase</fullName>
        <shortName evidence="7">SK</shortName>
        <ecNumber evidence="7">2.7.1.71</ecNumber>
    </recommendedName>
</protein>
<evidence type="ECO:0000256" key="3">
    <source>
        <dbReference type="ARBA" id="ARBA00022741"/>
    </source>
</evidence>
<feature type="binding site" evidence="7">
    <location>
        <position position="76"/>
    </location>
    <ligand>
        <name>Mg(2+)</name>
        <dbReference type="ChEBI" id="CHEBI:18420"/>
    </ligand>
</feature>
<reference evidence="8 9" key="1">
    <citation type="submission" date="2010-08" db="EMBL/GenBank/DDBJ databases">
        <title>The draft genome of Desulfovibrio fructosovorans JJ.</title>
        <authorList>
            <consortium name="US DOE Joint Genome Institute (JGI-PGF)"/>
            <person name="Lucas S."/>
            <person name="Copeland A."/>
            <person name="Lapidus A."/>
            <person name="Cheng J.-F."/>
            <person name="Bruce D."/>
            <person name="Goodwin L."/>
            <person name="Pitluck S."/>
            <person name="Land M.L."/>
            <person name="Hauser L."/>
            <person name="Chang Y.-J."/>
            <person name="Jeffries C."/>
            <person name="Wall J.D."/>
            <person name="Stahl D.A."/>
            <person name="Arkin A.P."/>
            <person name="Dehal P."/>
            <person name="Stolyar S.M."/>
            <person name="Hazen T.C."/>
            <person name="Woyke T.J."/>
        </authorList>
    </citation>
    <scope>NUCLEOTIDE SEQUENCE [LARGE SCALE GENOMIC DNA]</scope>
    <source>
        <strain evidence="8 9">JJ</strain>
    </source>
</reference>
<dbReference type="STRING" id="596151.DesfrDRAFT_2362"/>
<keyword evidence="1 7" id="KW-0028">Amino-acid biosynthesis</keyword>
<keyword evidence="7" id="KW-0460">Magnesium</keyword>
<dbReference type="PANTHER" id="PTHR21087">
    <property type="entry name" value="SHIKIMATE KINASE"/>
    <property type="match status" value="1"/>
</dbReference>
<comment type="subunit">
    <text evidence="7">Monomer.</text>
</comment>
<dbReference type="SUPFAM" id="SSF52540">
    <property type="entry name" value="P-loop containing nucleoside triphosphate hydrolases"/>
    <property type="match status" value="1"/>
</dbReference>
<dbReference type="InterPro" id="IPR000623">
    <property type="entry name" value="Shikimate_kinase/TSH1"/>
</dbReference>
<dbReference type="EMBL" id="AECZ01000014">
    <property type="protein sequence ID" value="EFL50990.1"/>
    <property type="molecule type" value="Genomic_DNA"/>
</dbReference>
<dbReference type="InterPro" id="IPR027417">
    <property type="entry name" value="P-loop_NTPase"/>
</dbReference>
<feature type="binding site" evidence="7">
    <location>
        <position position="94"/>
    </location>
    <ligand>
        <name>substrate</name>
    </ligand>
</feature>
<comment type="subcellular location">
    <subcellularLocation>
        <location evidence="7">Cytoplasm</location>
    </subcellularLocation>
</comment>
<evidence type="ECO:0000256" key="4">
    <source>
        <dbReference type="ARBA" id="ARBA00022777"/>
    </source>
</evidence>
<dbReference type="NCBIfam" id="NF040667">
    <property type="entry name" value="hom_kin_desulfo"/>
    <property type="match status" value="1"/>
</dbReference>
<evidence type="ECO:0000313" key="8">
    <source>
        <dbReference type="EMBL" id="EFL50990.1"/>
    </source>
</evidence>
<keyword evidence="7" id="KW-0963">Cytoplasm</keyword>
<dbReference type="GO" id="GO:0008652">
    <property type="term" value="P:amino acid biosynthetic process"/>
    <property type="evidence" value="ECO:0007669"/>
    <property type="project" value="UniProtKB-KW"/>
</dbReference>
<comment type="function">
    <text evidence="7">Catalyzes the specific phosphorylation of the 3-hydroxyl group of shikimic acid using ATP as a cosubstrate.</text>
</comment>
<gene>
    <name evidence="7" type="primary">aroK</name>
    <name evidence="8" type="ORF">DesfrDRAFT_2362</name>
</gene>
<dbReference type="Pfam" id="PF01202">
    <property type="entry name" value="SKI"/>
    <property type="match status" value="1"/>
</dbReference>
<keyword evidence="6 7" id="KW-0057">Aromatic amino acid biosynthesis</keyword>
<feature type="binding site" evidence="7">
    <location>
        <begin position="72"/>
        <end position="77"/>
    </location>
    <ligand>
        <name>ATP</name>
        <dbReference type="ChEBI" id="CHEBI:30616"/>
    </ligand>
</feature>
<dbReference type="AlphaFoldDB" id="E1JXL3"/>
<dbReference type="GO" id="GO:0005524">
    <property type="term" value="F:ATP binding"/>
    <property type="evidence" value="ECO:0007669"/>
    <property type="project" value="UniProtKB-UniRule"/>
</dbReference>
<dbReference type="GO" id="GO:0000287">
    <property type="term" value="F:magnesium ion binding"/>
    <property type="evidence" value="ECO:0007669"/>
    <property type="project" value="UniProtKB-UniRule"/>
</dbReference>
<dbReference type="CDD" id="cd00464">
    <property type="entry name" value="SK"/>
    <property type="match status" value="1"/>
</dbReference>
<keyword evidence="2 7" id="KW-0808">Transferase</keyword>
<dbReference type="EC" id="2.7.1.71" evidence="7"/>
<feature type="binding site" evidence="7">
    <location>
        <position position="139"/>
    </location>
    <ligand>
        <name>substrate</name>
    </ligand>
</feature>
<keyword evidence="5 7" id="KW-0067">ATP-binding</keyword>
<dbReference type="InterPro" id="IPR031322">
    <property type="entry name" value="Shikimate/glucono_kinase"/>
</dbReference>
<dbReference type="GO" id="GO:0004765">
    <property type="term" value="F:shikimate kinase activity"/>
    <property type="evidence" value="ECO:0007669"/>
    <property type="project" value="UniProtKB-UniRule"/>
</dbReference>
<dbReference type="Gene3D" id="3.40.50.300">
    <property type="entry name" value="P-loop containing nucleotide triphosphate hydrolases"/>
    <property type="match status" value="1"/>
</dbReference>
<organism evidence="8 9">
    <name type="scientific">Solidesulfovibrio fructosivorans JJ]</name>
    <dbReference type="NCBI Taxonomy" id="596151"/>
    <lineage>
        <taxon>Bacteria</taxon>
        <taxon>Pseudomonadati</taxon>
        <taxon>Thermodesulfobacteriota</taxon>
        <taxon>Desulfovibrionia</taxon>
        <taxon>Desulfovibrionales</taxon>
        <taxon>Desulfovibrionaceae</taxon>
        <taxon>Solidesulfovibrio</taxon>
    </lineage>
</organism>
<comment type="similarity">
    <text evidence="7">Belongs to the shikimate kinase family.</text>
</comment>
<comment type="caution">
    <text evidence="7">Lacks conserved residue(s) required for the propagation of feature annotation.</text>
</comment>
<feature type="binding site" evidence="7">
    <location>
        <position position="194"/>
    </location>
    <ligand>
        <name>substrate</name>
    </ligand>
</feature>
<dbReference type="Proteomes" id="UP000006250">
    <property type="component" value="Unassembled WGS sequence"/>
</dbReference>
<dbReference type="PRINTS" id="PR01100">
    <property type="entry name" value="SHIKIMTKNASE"/>
</dbReference>
<dbReference type="UniPathway" id="UPA00053">
    <property type="reaction ID" value="UER00088"/>
</dbReference>
<dbReference type="HAMAP" id="MF_00109">
    <property type="entry name" value="Shikimate_kinase"/>
    <property type="match status" value="1"/>
</dbReference>
<keyword evidence="4 7" id="KW-0418">Kinase</keyword>
<feature type="binding site" evidence="7">
    <location>
        <position position="177"/>
    </location>
    <ligand>
        <name>ATP</name>
        <dbReference type="ChEBI" id="CHEBI:30616"/>
    </ligand>
</feature>
<keyword evidence="9" id="KW-1185">Reference proteome</keyword>
<evidence type="ECO:0000256" key="7">
    <source>
        <dbReference type="HAMAP-Rule" id="MF_00109"/>
    </source>
</evidence>
<evidence type="ECO:0000256" key="2">
    <source>
        <dbReference type="ARBA" id="ARBA00022679"/>
    </source>
</evidence>
<comment type="cofactor">
    <cofactor evidence="7">
        <name>Mg(2+)</name>
        <dbReference type="ChEBI" id="CHEBI:18420"/>
    </cofactor>
    <text evidence="7">Binds 1 Mg(2+) ion per subunit.</text>
</comment>
<dbReference type="eggNOG" id="COG0703">
    <property type="taxonomic scope" value="Bacteria"/>
</dbReference>
<keyword evidence="7" id="KW-0479">Metal-binding</keyword>
<dbReference type="PANTHER" id="PTHR21087:SF16">
    <property type="entry name" value="SHIKIMATE KINASE 1, CHLOROPLASTIC"/>
    <property type="match status" value="1"/>
</dbReference>
<comment type="catalytic activity">
    <reaction evidence="7">
        <text>shikimate + ATP = 3-phosphoshikimate + ADP + H(+)</text>
        <dbReference type="Rhea" id="RHEA:13121"/>
        <dbReference type="ChEBI" id="CHEBI:15378"/>
        <dbReference type="ChEBI" id="CHEBI:30616"/>
        <dbReference type="ChEBI" id="CHEBI:36208"/>
        <dbReference type="ChEBI" id="CHEBI:145989"/>
        <dbReference type="ChEBI" id="CHEBI:456216"/>
        <dbReference type="EC" id="2.7.1.71"/>
    </reaction>
</comment>